<gene>
    <name evidence="5" type="ORF">KHX13_05865</name>
</gene>
<sequence>MGIGQMIKKHRMALNLTQNELAEKLGVSQQSVTGWENNASVPRESAVRSMMNLFNVSRNELFGEPEAHSTTGKNIPILGTVVAGQPAYAAENIVGWEEVTAKMSLQGKLFALRVKGASMEPDFKEGDIVIVREQPDIESGDIAVVLINGDEATLKKVKKDPNGLFLYAFNQAVYEPHFYSNNDIETLPVRIVGRVIENRRSW</sequence>
<dbReference type="GO" id="GO:0003677">
    <property type="term" value="F:DNA binding"/>
    <property type="evidence" value="ECO:0007669"/>
    <property type="project" value="UniProtKB-KW"/>
</dbReference>
<dbReference type="SMART" id="SM00530">
    <property type="entry name" value="HTH_XRE"/>
    <property type="match status" value="1"/>
</dbReference>
<reference evidence="5" key="1">
    <citation type="submission" date="2021-02" db="EMBL/GenBank/DDBJ databases">
        <title>Infant gut strain persistence is associated with maternal origin, phylogeny, and functional potential including surface adhesion and iron acquisition.</title>
        <authorList>
            <person name="Lou Y.C."/>
        </authorList>
    </citation>
    <scope>NUCLEOTIDE SEQUENCE</scope>
    <source>
        <strain evidence="5">L3_106_000M1_dasL3_106_000M1_concoct_15</strain>
    </source>
</reference>
<organism evidence="5 6">
    <name type="scientific">Acidaminococcus intestini</name>
    <dbReference type="NCBI Taxonomy" id="187327"/>
    <lineage>
        <taxon>Bacteria</taxon>
        <taxon>Bacillati</taxon>
        <taxon>Bacillota</taxon>
        <taxon>Negativicutes</taxon>
        <taxon>Acidaminococcales</taxon>
        <taxon>Acidaminococcaceae</taxon>
        <taxon>Acidaminococcus</taxon>
    </lineage>
</organism>
<keyword evidence="1" id="KW-0805">Transcription regulation</keyword>
<dbReference type="CDD" id="cd06529">
    <property type="entry name" value="S24_LexA-like"/>
    <property type="match status" value="1"/>
</dbReference>
<dbReference type="InterPro" id="IPR015927">
    <property type="entry name" value="Peptidase_S24_S26A/B/C"/>
</dbReference>
<accession>A0A943EL16</accession>
<dbReference type="InterPro" id="IPR001387">
    <property type="entry name" value="Cro/C1-type_HTH"/>
</dbReference>
<dbReference type="InterPro" id="IPR039418">
    <property type="entry name" value="LexA-like"/>
</dbReference>
<name>A0A943EL16_9FIRM</name>
<dbReference type="InterPro" id="IPR036286">
    <property type="entry name" value="LexA/Signal_pep-like_sf"/>
</dbReference>
<evidence type="ECO:0000256" key="2">
    <source>
        <dbReference type="ARBA" id="ARBA00023125"/>
    </source>
</evidence>
<dbReference type="PANTHER" id="PTHR40661">
    <property type="match status" value="1"/>
</dbReference>
<dbReference type="Proteomes" id="UP000754226">
    <property type="component" value="Unassembled WGS sequence"/>
</dbReference>
<evidence type="ECO:0000256" key="3">
    <source>
        <dbReference type="ARBA" id="ARBA00023163"/>
    </source>
</evidence>
<protein>
    <submittedName>
        <fullName evidence="5">Helix-turn-helix domain-containing protein</fullName>
    </submittedName>
</protein>
<keyword evidence="3" id="KW-0804">Transcription</keyword>
<dbReference type="CDD" id="cd00093">
    <property type="entry name" value="HTH_XRE"/>
    <property type="match status" value="1"/>
</dbReference>
<evidence type="ECO:0000256" key="1">
    <source>
        <dbReference type="ARBA" id="ARBA00023015"/>
    </source>
</evidence>
<dbReference type="PANTHER" id="PTHR40661:SF3">
    <property type="entry name" value="FELS-1 PROPHAGE TRANSCRIPTIONAL REGULATOR"/>
    <property type="match status" value="1"/>
</dbReference>
<dbReference type="AlphaFoldDB" id="A0A943EL16"/>
<dbReference type="PROSITE" id="PS50943">
    <property type="entry name" value="HTH_CROC1"/>
    <property type="match status" value="1"/>
</dbReference>
<dbReference type="InterPro" id="IPR010982">
    <property type="entry name" value="Lambda_DNA-bd_dom_sf"/>
</dbReference>
<evidence type="ECO:0000313" key="5">
    <source>
        <dbReference type="EMBL" id="MBS5519842.1"/>
    </source>
</evidence>
<comment type="caution">
    <text evidence="5">The sequence shown here is derived from an EMBL/GenBank/DDBJ whole genome shotgun (WGS) entry which is preliminary data.</text>
</comment>
<keyword evidence="2" id="KW-0238">DNA-binding</keyword>
<dbReference type="Gene3D" id="1.10.260.40">
    <property type="entry name" value="lambda repressor-like DNA-binding domains"/>
    <property type="match status" value="1"/>
</dbReference>
<dbReference type="Gene3D" id="2.10.109.10">
    <property type="entry name" value="Umud Fragment, subunit A"/>
    <property type="match status" value="1"/>
</dbReference>
<evidence type="ECO:0000313" key="6">
    <source>
        <dbReference type="Proteomes" id="UP000754226"/>
    </source>
</evidence>
<dbReference type="EMBL" id="JAGZCZ010000005">
    <property type="protein sequence ID" value="MBS5519842.1"/>
    <property type="molecule type" value="Genomic_DNA"/>
</dbReference>
<dbReference type="Pfam" id="PF01381">
    <property type="entry name" value="HTH_3"/>
    <property type="match status" value="1"/>
</dbReference>
<proteinExistence type="predicted"/>
<feature type="domain" description="HTH cro/C1-type" evidence="4">
    <location>
        <begin position="7"/>
        <end position="61"/>
    </location>
</feature>
<evidence type="ECO:0000259" key="4">
    <source>
        <dbReference type="PROSITE" id="PS50943"/>
    </source>
</evidence>
<dbReference type="SUPFAM" id="SSF47413">
    <property type="entry name" value="lambda repressor-like DNA-binding domains"/>
    <property type="match status" value="1"/>
</dbReference>
<dbReference type="Pfam" id="PF00717">
    <property type="entry name" value="Peptidase_S24"/>
    <property type="match status" value="1"/>
</dbReference>
<dbReference type="SUPFAM" id="SSF51306">
    <property type="entry name" value="LexA/Signal peptidase"/>
    <property type="match status" value="1"/>
</dbReference>